<dbReference type="PANTHER" id="PTHR42929">
    <property type="entry name" value="INNER MEMBRANE ABC TRANSPORTER PERMEASE PROTEIN YDCU-RELATED-RELATED"/>
    <property type="match status" value="1"/>
</dbReference>
<evidence type="ECO:0000256" key="6">
    <source>
        <dbReference type="ARBA" id="ARBA00022989"/>
    </source>
</evidence>
<dbReference type="GO" id="GO:0055085">
    <property type="term" value="P:transmembrane transport"/>
    <property type="evidence" value="ECO:0007669"/>
    <property type="project" value="InterPro"/>
</dbReference>
<feature type="transmembrane region" description="Helical" evidence="8">
    <location>
        <begin position="249"/>
        <end position="272"/>
    </location>
</feature>
<keyword evidence="6 8" id="KW-1133">Transmembrane helix</keyword>
<dbReference type="Proteomes" id="UP000186437">
    <property type="component" value="Unassembled WGS sequence"/>
</dbReference>
<organism evidence="10 12">
    <name type="scientific">Streptococcus acidominimus</name>
    <dbReference type="NCBI Taxonomy" id="1326"/>
    <lineage>
        <taxon>Bacteria</taxon>
        <taxon>Bacillati</taxon>
        <taxon>Bacillota</taxon>
        <taxon>Bacilli</taxon>
        <taxon>Lactobacillales</taxon>
        <taxon>Streptococcaceae</taxon>
        <taxon>Streptococcus</taxon>
    </lineage>
</organism>
<gene>
    <name evidence="10" type="ORF">BU200_04750</name>
    <name evidence="11" type="ORF">NCTC12957_01392</name>
</gene>
<feature type="domain" description="ABC transmembrane type-1" evidence="9">
    <location>
        <begin position="60"/>
        <end position="268"/>
    </location>
</feature>
<reference evidence="12" key="1">
    <citation type="submission" date="2016-12" db="EMBL/GenBank/DDBJ databases">
        <authorList>
            <person name="Gulvik C.A."/>
        </authorList>
    </citation>
    <scope>NUCLEOTIDE SEQUENCE [LARGE SCALE GENOMIC DNA]</scope>
    <source>
        <strain evidence="12">ATCC 51725</strain>
    </source>
</reference>
<dbReference type="InterPro" id="IPR000515">
    <property type="entry name" value="MetI-like"/>
</dbReference>
<accession>A0A1Q8EDK1</accession>
<evidence type="ECO:0000256" key="3">
    <source>
        <dbReference type="ARBA" id="ARBA00022448"/>
    </source>
</evidence>
<dbReference type="EMBL" id="UHEN01000001">
    <property type="protein sequence ID" value="SUN07775.1"/>
    <property type="molecule type" value="Genomic_DNA"/>
</dbReference>
<feature type="transmembrane region" description="Helical" evidence="8">
    <location>
        <begin position="106"/>
        <end position="128"/>
    </location>
</feature>
<dbReference type="Pfam" id="PF00528">
    <property type="entry name" value="BPD_transp_1"/>
    <property type="match status" value="1"/>
</dbReference>
<keyword evidence="12" id="KW-1185">Reference proteome</keyword>
<keyword evidence="5 8" id="KW-0812">Transmembrane</keyword>
<dbReference type="PANTHER" id="PTHR42929:SF1">
    <property type="entry name" value="INNER MEMBRANE ABC TRANSPORTER PERMEASE PROTEIN YDCU-RELATED"/>
    <property type="match status" value="1"/>
</dbReference>
<dbReference type="EMBL" id="MSJL01000017">
    <property type="protein sequence ID" value="OLF49889.1"/>
    <property type="molecule type" value="Genomic_DNA"/>
</dbReference>
<proteinExistence type="inferred from homology"/>
<evidence type="ECO:0000256" key="2">
    <source>
        <dbReference type="ARBA" id="ARBA00007069"/>
    </source>
</evidence>
<feature type="transmembrane region" description="Helical" evidence="8">
    <location>
        <begin position="148"/>
        <end position="168"/>
    </location>
</feature>
<feature type="transmembrane region" description="Helical" evidence="8">
    <location>
        <begin position="7"/>
        <end position="27"/>
    </location>
</feature>
<evidence type="ECO:0000256" key="4">
    <source>
        <dbReference type="ARBA" id="ARBA00022475"/>
    </source>
</evidence>
<dbReference type="AlphaFoldDB" id="A0A1Q8EDK1"/>
<feature type="transmembrane region" description="Helical" evidence="8">
    <location>
        <begin position="189"/>
        <end position="211"/>
    </location>
</feature>
<evidence type="ECO:0000256" key="7">
    <source>
        <dbReference type="ARBA" id="ARBA00023136"/>
    </source>
</evidence>
<dbReference type="SUPFAM" id="SSF161098">
    <property type="entry name" value="MetI-like"/>
    <property type="match status" value="1"/>
</dbReference>
<evidence type="ECO:0000256" key="5">
    <source>
        <dbReference type="ARBA" id="ARBA00022692"/>
    </source>
</evidence>
<dbReference type="OrthoDB" id="8404154at2"/>
<comment type="subcellular location">
    <subcellularLocation>
        <location evidence="1 8">Cell membrane</location>
        <topology evidence="1 8">Multi-pass membrane protein</topology>
    </subcellularLocation>
</comment>
<dbReference type="CDD" id="cd06261">
    <property type="entry name" value="TM_PBP2"/>
    <property type="match status" value="1"/>
</dbReference>
<comment type="similarity">
    <text evidence="2">Belongs to the binding-protein-dependent transport system permease family. CysTW subfamily.</text>
</comment>
<evidence type="ECO:0000313" key="11">
    <source>
        <dbReference type="EMBL" id="SUN07775.1"/>
    </source>
</evidence>
<sequence>MKEKSLFIVSISILFLFIAAFLVYPFAIMLLNSFQSTAQGTFTLDNYLEIFSKSIYLMAFRNSIVISVVSSMIALLLATISVDVIKEKSKRFQNNILVLANLTSNFAGIPLAFAFIILLGNTGILVLLDQLLGLNLLEHFNLYSRDGLSLIYIYFQLPLGIMLLYPVFDHLDKHWKEAAAILGASDFQYWRYIGLPIISPGLFGVFTIMFANAMGAYASVYALTGSTYNIVSVRIATTVAGDVIARPEIASTLSIILAFILLVNMLIGEWLMNRGRRDRNEKVHTTH</sequence>
<evidence type="ECO:0000313" key="10">
    <source>
        <dbReference type="EMBL" id="OLF49889.1"/>
    </source>
</evidence>
<dbReference type="GO" id="GO:0005886">
    <property type="term" value="C:plasma membrane"/>
    <property type="evidence" value="ECO:0007669"/>
    <property type="project" value="UniProtKB-SubCell"/>
</dbReference>
<dbReference type="Proteomes" id="UP000255213">
    <property type="component" value="Unassembled WGS sequence"/>
</dbReference>
<dbReference type="RefSeq" id="WP_075099081.1">
    <property type="nucleotide sequence ID" value="NZ_MSJL01000017.1"/>
</dbReference>
<dbReference type="InterPro" id="IPR035906">
    <property type="entry name" value="MetI-like_sf"/>
</dbReference>
<evidence type="ECO:0000256" key="1">
    <source>
        <dbReference type="ARBA" id="ARBA00004651"/>
    </source>
</evidence>
<feature type="transmembrane region" description="Helical" evidence="8">
    <location>
        <begin position="64"/>
        <end position="85"/>
    </location>
</feature>
<evidence type="ECO:0000313" key="12">
    <source>
        <dbReference type="Proteomes" id="UP000186437"/>
    </source>
</evidence>
<dbReference type="Gene3D" id="1.10.3720.10">
    <property type="entry name" value="MetI-like"/>
    <property type="match status" value="1"/>
</dbReference>
<keyword evidence="4" id="KW-1003">Cell membrane</keyword>
<keyword evidence="3 8" id="KW-0813">Transport</keyword>
<evidence type="ECO:0000259" key="9">
    <source>
        <dbReference type="PROSITE" id="PS50928"/>
    </source>
</evidence>
<name>A0A1Q8EDK1_STRAI</name>
<reference evidence="11 13" key="3">
    <citation type="submission" date="2018-06" db="EMBL/GenBank/DDBJ databases">
        <authorList>
            <consortium name="Pathogen Informatics"/>
            <person name="Doyle S."/>
        </authorList>
    </citation>
    <scope>NUCLEOTIDE SEQUENCE [LARGE SCALE GENOMIC DNA]</scope>
    <source>
        <strain evidence="11 13">NCTC12957</strain>
    </source>
</reference>
<evidence type="ECO:0000256" key="8">
    <source>
        <dbReference type="RuleBase" id="RU363032"/>
    </source>
</evidence>
<keyword evidence="7 8" id="KW-0472">Membrane</keyword>
<protein>
    <submittedName>
        <fullName evidence="10 11">ABC transporter permease</fullName>
    </submittedName>
</protein>
<reference evidence="10" key="2">
    <citation type="submission" date="2016-12" db="EMBL/GenBank/DDBJ databases">
        <authorList>
            <person name="Song W.-J."/>
            <person name="Kurnit D.M."/>
        </authorList>
    </citation>
    <scope>NUCLEOTIDE SEQUENCE [LARGE SCALE GENOMIC DNA]</scope>
    <source>
        <strain evidence="10">ATCC 51725</strain>
    </source>
</reference>
<evidence type="ECO:0000313" key="13">
    <source>
        <dbReference type="Proteomes" id="UP000255213"/>
    </source>
</evidence>
<dbReference type="PROSITE" id="PS50928">
    <property type="entry name" value="ABC_TM1"/>
    <property type="match status" value="1"/>
</dbReference>